<dbReference type="EMBL" id="JAWDGP010002226">
    <property type="protein sequence ID" value="KAK3784574.1"/>
    <property type="molecule type" value="Genomic_DNA"/>
</dbReference>
<evidence type="ECO:0000313" key="6">
    <source>
        <dbReference type="Proteomes" id="UP001283361"/>
    </source>
</evidence>
<evidence type="ECO:0000256" key="2">
    <source>
        <dbReference type="SAM" id="MobiDB-lite"/>
    </source>
</evidence>
<feature type="region of interest" description="Disordered" evidence="2">
    <location>
        <begin position="243"/>
        <end position="273"/>
    </location>
</feature>
<evidence type="ECO:0000313" key="5">
    <source>
        <dbReference type="EMBL" id="KAK3784574.1"/>
    </source>
</evidence>
<dbReference type="GO" id="GO:0004190">
    <property type="term" value="F:aspartic-type endopeptidase activity"/>
    <property type="evidence" value="ECO:0007669"/>
    <property type="project" value="UniProtKB-KW"/>
</dbReference>
<evidence type="ECO:0008006" key="7">
    <source>
        <dbReference type="Google" id="ProtNLM"/>
    </source>
</evidence>
<keyword evidence="1" id="KW-0645">Protease</keyword>
<dbReference type="Pfam" id="PF22936">
    <property type="entry name" value="Pol_BBD"/>
    <property type="match status" value="1"/>
</dbReference>
<feature type="compositionally biased region" description="Polar residues" evidence="2">
    <location>
        <begin position="46"/>
        <end position="56"/>
    </location>
</feature>
<protein>
    <recommendedName>
        <fullName evidence="7">Reverse transcriptase Ty1/copia-type domain-containing protein</fullName>
    </recommendedName>
</protein>
<feature type="region of interest" description="Disordered" evidence="2">
    <location>
        <begin position="1"/>
        <end position="69"/>
    </location>
</feature>
<dbReference type="Pfam" id="PF07727">
    <property type="entry name" value="RVT_2"/>
    <property type="match status" value="1"/>
</dbReference>
<proteinExistence type="predicted"/>
<comment type="caution">
    <text evidence="5">The sequence shown here is derived from an EMBL/GenBank/DDBJ whole genome shotgun (WGS) entry which is preliminary data.</text>
</comment>
<gene>
    <name evidence="5" type="ORF">RRG08_003382</name>
</gene>
<keyword evidence="1" id="KW-0378">Hydrolase</keyword>
<dbReference type="SUPFAM" id="SSF56672">
    <property type="entry name" value="DNA/RNA polymerases"/>
    <property type="match status" value="1"/>
</dbReference>
<dbReference type="InterPro" id="IPR054722">
    <property type="entry name" value="PolX-like_BBD"/>
</dbReference>
<keyword evidence="1" id="KW-0064">Aspartyl protease</keyword>
<accession>A0AAE1DVK0</accession>
<feature type="domain" description="Reverse transcriptase Ty1/copia-type" evidence="3">
    <location>
        <begin position="316"/>
        <end position="527"/>
    </location>
</feature>
<name>A0AAE1DVK0_9GAST</name>
<sequence>MKTPTKSVADTHRRQPQMSCLLNKEDGVKTADPQHMTPASVERCSQIPTNKQSRQGAQGEDKQKCVNQKSGQINNSVNLTKLLVDSGASVHIVNDKSKFRRFSENFKPSDHVIELADGSRNRNLALGQGEVEMDILNSDGNRCSITLENALYVPSFSQNIFSVTAATEKGATIIFSENSGKLLPKVKDSSDAQFVEIHKEGKLYYINSVQHSTKVSRTLKQWHEALGHCNTQDILKLEGKVEVEENETTQQRQSSQSQEATGSQEATDLGKRNRTRPKYLDDYVVMNDHDNSNSEERDFLNSTFLHYCCNTVHHIPTSYNARYVAKGFSQIPDIDFQETFSPTARITSVRTLVQCAVQNGQMIHQMDVETAYLNAPIDCELYVEQPEGYVKTNELGEKLVWKLRKSLYGLKQSGRNWNNLQHSHLIAGGFTQSLVDTCVYVKNSHDENEMCIVLVWVDDILLVTKSEVAMTNMKKSLSKHFHMKDLAPISWFLGIEFEHEKDSISMGQVQYINKLLKKFNMESCKPKQPVT</sequence>
<feature type="domain" description="Retrovirus-related Pol polyprotein from transposon TNT 1-94-like beta-barrel" evidence="4">
    <location>
        <begin position="83"/>
        <end position="170"/>
    </location>
</feature>
<evidence type="ECO:0000259" key="4">
    <source>
        <dbReference type="Pfam" id="PF22936"/>
    </source>
</evidence>
<keyword evidence="6" id="KW-1185">Reference proteome</keyword>
<dbReference type="InterPro" id="IPR043502">
    <property type="entry name" value="DNA/RNA_pol_sf"/>
</dbReference>
<evidence type="ECO:0000259" key="3">
    <source>
        <dbReference type="Pfam" id="PF07727"/>
    </source>
</evidence>
<organism evidence="5 6">
    <name type="scientific">Elysia crispata</name>
    <name type="common">lettuce slug</name>
    <dbReference type="NCBI Taxonomy" id="231223"/>
    <lineage>
        <taxon>Eukaryota</taxon>
        <taxon>Metazoa</taxon>
        <taxon>Spiralia</taxon>
        <taxon>Lophotrochozoa</taxon>
        <taxon>Mollusca</taxon>
        <taxon>Gastropoda</taxon>
        <taxon>Heterobranchia</taxon>
        <taxon>Euthyneura</taxon>
        <taxon>Panpulmonata</taxon>
        <taxon>Sacoglossa</taxon>
        <taxon>Placobranchoidea</taxon>
        <taxon>Plakobranchidae</taxon>
        <taxon>Elysia</taxon>
    </lineage>
</organism>
<dbReference type="InterPro" id="IPR013103">
    <property type="entry name" value="RVT_2"/>
</dbReference>
<evidence type="ECO:0000256" key="1">
    <source>
        <dbReference type="ARBA" id="ARBA00022750"/>
    </source>
</evidence>
<dbReference type="Proteomes" id="UP001283361">
    <property type="component" value="Unassembled WGS sequence"/>
</dbReference>
<dbReference type="AlphaFoldDB" id="A0AAE1DVK0"/>
<reference evidence="5" key="1">
    <citation type="journal article" date="2023" name="G3 (Bethesda)">
        <title>A reference genome for the long-term kleptoplast-retaining sea slug Elysia crispata morphotype clarki.</title>
        <authorList>
            <person name="Eastman K.E."/>
            <person name="Pendleton A.L."/>
            <person name="Shaikh M.A."/>
            <person name="Suttiyut T."/>
            <person name="Ogas R."/>
            <person name="Tomko P."/>
            <person name="Gavelis G."/>
            <person name="Widhalm J.R."/>
            <person name="Wisecaver J.H."/>
        </authorList>
    </citation>
    <scope>NUCLEOTIDE SEQUENCE</scope>
    <source>
        <strain evidence="5">ECLA1</strain>
    </source>
</reference>